<dbReference type="GO" id="GO:0004659">
    <property type="term" value="F:prenyltransferase activity"/>
    <property type="evidence" value="ECO:0007669"/>
    <property type="project" value="InterPro"/>
</dbReference>
<evidence type="ECO:0000256" key="4">
    <source>
        <dbReference type="ARBA" id="ARBA00022723"/>
    </source>
</evidence>
<name>A0A0T6LV82_WENVI</name>
<dbReference type="InterPro" id="IPR000092">
    <property type="entry name" value="Polyprenyl_synt"/>
</dbReference>
<keyword evidence="5" id="KW-0460">Magnesium</keyword>
<dbReference type="InterPro" id="IPR008949">
    <property type="entry name" value="Isoprenoid_synthase_dom_sf"/>
</dbReference>
<sequence length="318" mass="34575">MAVELISDMAAVDQIVQDAVKSDVRLLHDACRHLMDAGGKRYRPMLTLLAARFGDHRDPDVLRAAAAVELVHLAALYHDDVMDKATLRRGVPSVNAKWNDAVAILAGDYLFSQAFLLLAAMHSQPARMEVQTFSLLVAGQFREMSGPEPGTDPVDHYVAMVSDKTASLMRSCLRLGALVARADQEAVHALEAFGQNLGVAFQVSDDLLDLVGKEEEFGKHLGGDLIKKSVTTLPLLYATRGNDPASVRLRELLETEELEAEARAEALSLLSAHPALDKTREVLRSYADRASTALDPLPDGPAKDGLRAMCTAVVERTR</sequence>
<evidence type="ECO:0000256" key="6">
    <source>
        <dbReference type="RuleBase" id="RU004466"/>
    </source>
</evidence>
<dbReference type="PANTHER" id="PTHR12001:SF69">
    <property type="entry name" value="ALL TRANS-POLYPRENYL-DIPHOSPHATE SYNTHASE PDSS1"/>
    <property type="match status" value="1"/>
</dbReference>
<comment type="caution">
    <text evidence="7">The sequence shown here is derived from an EMBL/GenBank/DDBJ whole genome shotgun (WGS) entry which is preliminary data.</text>
</comment>
<dbReference type="PROSITE" id="PS00444">
    <property type="entry name" value="POLYPRENYL_SYNTHASE_2"/>
    <property type="match status" value="1"/>
</dbReference>
<dbReference type="SFLD" id="SFLDG01017">
    <property type="entry name" value="Polyprenyl_Transferase_Like"/>
    <property type="match status" value="1"/>
</dbReference>
<dbReference type="EMBL" id="LLZU01000008">
    <property type="protein sequence ID" value="KRV49929.1"/>
    <property type="molecule type" value="Genomic_DNA"/>
</dbReference>
<dbReference type="SUPFAM" id="SSF48576">
    <property type="entry name" value="Terpenoid synthases"/>
    <property type="match status" value="1"/>
</dbReference>
<dbReference type="GO" id="GO:0046872">
    <property type="term" value="F:metal ion binding"/>
    <property type="evidence" value="ECO:0007669"/>
    <property type="project" value="UniProtKB-KW"/>
</dbReference>
<keyword evidence="3 6" id="KW-0808">Transferase</keyword>
<reference evidence="7 8" key="1">
    <citation type="submission" date="2015-10" db="EMBL/GenBank/DDBJ databases">
        <title>Draft genome sequence of pyrrolomycin-producing Streptomyces vitaminophilus.</title>
        <authorList>
            <person name="Graham D.E."/>
            <person name="Mahan K.M."/>
            <person name="Klingeman D.M."/>
            <person name="Hettich R.L."/>
            <person name="Parry R.J."/>
        </authorList>
    </citation>
    <scope>NUCLEOTIDE SEQUENCE [LARGE SCALE GENOMIC DNA]</scope>
    <source>
        <strain evidence="7 8">ATCC 31673</strain>
    </source>
</reference>
<gene>
    <name evidence="7" type="ORF">AQ490_17860</name>
</gene>
<dbReference type="InterPro" id="IPR033749">
    <property type="entry name" value="Polyprenyl_synt_CS"/>
</dbReference>
<dbReference type="SFLD" id="SFLDS00005">
    <property type="entry name" value="Isoprenoid_Synthase_Type_I"/>
    <property type="match status" value="1"/>
</dbReference>
<evidence type="ECO:0000313" key="7">
    <source>
        <dbReference type="EMBL" id="KRV49929.1"/>
    </source>
</evidence>
<keyword evidence="4" id="KW-0479">Metal-binding</keyword>
<dbReference type="STRING" id="76728.AQ490_17860"/>
<proteinExistence type="inferred from homology"/>
<dbReference type="CDD" id="cd00685">
    <property type="entry name" value="Trans_IPPS_HT"/>
    <property type="match status" value="1"/>
</dbReference>
<comment type="cofactor">
    <cofactor evidence="1">
        <name>Mg(2+)</name>
        <dbReference type="ChEBI" id="CHEBI:18420"/>
    </cofactor>
</comment>
<evidence type="ECO:0000313" key="8">
    <source>
        <dbReference type="Proteomes" id="UP000050867"/>
    </source>
</evidence>
<evidence type="ECO:0000256" key="1">
    <source>
        <dbReference type="ARBA" id="ARBA00001946"/>
    </source>
</evidence>
<evidence type="ECO:0000256" key="5">
    <source>
        <dbReference type="ARBA" id="ARBA00022842"/>
    </source>
</evidence>
<comment type="similarity">
    <text evidence="2 6">Belongs to the FPP/GGPP synthase family.</text>
</comment>
<evidence type="ECO:0000256" key="3">
    <source>
        <dbReference type="ARBA" id="ARBA00022679"/>
    </source>
</evidence>
<dbReference type="AlphaFoldDB" id="A0A0T6LV82"/>
<dbReference type="eggNOG" id="COG0142">
    <property type="taxonomic scope" value="Bacteria"/>
</dbReference>
<evidence type="ECO:0000256" key="2">
    <source>
        <dbReference type="ARBA" id="ARBA00006706"/>
    </source>
</evidence>
<dbReference type="Proteomes" id="UP000050867">
    <property type="component" value="Unassembled WGS sequence"/>
</dbReference>
<organism evidence="7 8">
    <name type="scientific">Wenjunlia vitaminophila</name>
    <name type="common">Streptomyces vitaminophilus</name>
    <dbReference type="NCBI Taxonomy" id="76728"/>
    <lineage>
        <taxon>Bacteria</taxon>
        <taxon>Bacillati</taxon>
        <taxon>Actinomycetota</taxon>
        <taxon>Actinomycetes</taxon>
        <taxon>Kitasatosporales</taxon>
        <taxon>Streptomycetaceae</taxon>
        <taxon>Wenjunlia</taxon>
    </lineage>
</organism>
<dbReference type="Gene3D" id="1.10.600.10">
    <property type="entry name" value="Farnesyl Diphosphate Synthase"/>
    <property type="match status" value="1"/>
</dbReference>
<protein>
    <submittedName>
        <fullName evidence="7">Uncharacterized protein</fullName>
    </submittedName>
</protein>
<keyword evidence="8" id="KW-1185">Reference proteome</keyword>
<dbReference type="Pfam" id="PF00348">
    <property type="entry name" value="polyprenyl_synt"/>
    <property type="match status" value="1"/>
</dbReference>
<dbReference type="GO" id="GO:0008299">
    <property type="term" value="P:isoprenoid biosynthetic process"/>
    <property type="evidence" value="ECO:0007669"/>
    <property type="project" value="InterPro"/>
</dbReference>
<accession>A0A0T6LV82</accession>
<dbReference type="PANTHER" id="PTHR12001">
    <property type="entry name" value="GERANYLGERANYL PYROPHOSPHATE SYNTHASE"/>
    <property type="match status" value="1"/>
</dbReference>